<dbReference type="OrthoDB" id="9794601at2"/>
<dbReference type="GO" id="GO:0005975">
    <property type="term" value="P:carbohydrate metabolic process"/>
    <property type="evidence" value="ECO:0007669"/>
    <property type="project" value="InterPro"/>
</dbReference>
<protein>
    <submittedName>
        <fullName evidence="3">Glycosyl transferase family 11</fullName>
    </submittedName>
</protein>
<dbReference type="EMBL" id="FQUC01000009">
    <property type="protein sequence ID" value="SHF70278.1"/>
    <property type="molecule type" value="Genomic_DNA"/>
</dbReference>
<name>A0A1M5DTC2_9BACT</name>
<dbReference type="GO" id="GO:0016020">
    <property type="term" value="C:membrane"/>
    <property type="evidence" value="ECO:0007669"/>
    <property type="project" value="InterPro"/>
</dbReference>
<dbReference type="InterPro" id="IPR002516">
    <property type="entry name" value="Glyco_trans_11"/>
</dbReference>
<evidence type="ECO:0000256" key="2">
    <source>
        <dbReference type="ARBA" id="ARBA00022679"/>
    </source>
</evidence>
<sequence>MIYIELNGRLGNHLFQIATGASLAKKHGVGYKAVCHDGYKLAPPDNCYVKEYIEQFRPNILRNIDIQIGRPVADCDYYYDIEYIYKEIPYIDGHDLLLYGAFQSEKYFDKELVRQLFSIPDDIKEYIYSKFGDILRMGVTSINVRRGDYCKLPHQYAVCGMSYYNKAIDRSGRDKKYLIISDDIDWCKRHFKGDNFYFVDDEEPIIDLYIQTLCENNIISNSTFSWWGAWLNPNPDKVVICPDPWFGKSYSNYSTQDLIPDEWIQVENELSFDLKLLAIYLRTIEKIQKLVPKSLKQKIKQLRK</sequence>
<dbReference type="STRING" id="1346286.SAMN05444362_10951"/>
<dbReference type="RefSeq" id="WP_062179783.1">
    <property type="nucleotide sequence ID" value="NZ_BBXL01000008.1"/>
</dbReference>
<dbReference type="AlphaFoldDB" id="A0A1M5DTC2"/>
<evidence type="ECO:0000313" key="3">
    <source>
        <dbReference type="EMBL" id="SHF70278.1"/>
    </source>
</evidence>
<dbReference type="PANTHER" id="PTHR11927:SF9">
    <property type="entry name" value="L-FUCOSYLTRANSFERASE"/>
    <property type="match status" value="1"/>
</dbReference>
<reference evidence="4" key="1">
    <citation type="submission" date="2016-11" db="EMBL/GenBank/DDBJ databases">
        <authorList>
            <person name="Varghese N."/>
            <person name="Submissions S."/>
        </authorList>
    </citation>
    <scope>NUCLEOTIDE SEQUENCE [LARGE SCALE GENOMIC DNA]</scope>
    <source>
        <strain evidence="4">DSM 27370</strain>
    </source>
</reference>
<keyword evidence="1" id="KW-0328">Glycosyltransferase</keyword>
<keyword evidence="4" id="KW-1185">Reference proteome</keyword>
<proteinExistence type="predicted"/>
<gene>
    <name evidence="3" type="ORF">SAMN05444362_10951</name>
</gene>
<accession>A0A1M5DTC2</accession>
<dbReference type="Pfam" id="PF01531">
    <property type="entry name" value="Glyco_transf_11"/>
    <property type="match status" value="1"/>
</dbReference>
<organism evidence="3 4">
    <name type="scientific">Dysgonomonas macrotermitis</name>
    <dbReference type="NCBI Taxonomy" id="1346286"/>
    <lineage>
        <taxon>Bacteria</taxon>
        <taxon>Pseudomonadati</taxon>
        <taxon>Bacteroidota</taxon>
        <taxon>Bacteroidia</taxon>
        <taxon>Bacteroidales</taxon>
        <taxon>Dysgonomonadaceae</taxon>
        <taxon>Dysgonomonas</taxon>
    </lineage>
</organism>
<dbReference type="GO" id="GO:0008107">
    <property type="term" value="F:galactoside 2-alpha-L-fucosyltransferase activity"/>
    <property type="evidence" value="ECO:0007669"/>
    <property type="project" value="InterPro"/>
</dbReference>
<dbReference type="CDD" id="cd11301">
    <property type="entry name" value="Fut1_Fut2_like"/>
    <property type="match status" value="1"/>
</dbReference>
<dbReference type="PANTHER" id="PTHR11927">
    <property type="entry name" value="GALACTOSIDE 2-L-FUCOSYLTRANSFERASE"/>
    <property type="match status" value="1"/>
</dbReference>
<evidence type="ECO:0000313" key="4">
    <source>
        <dbReference type="Proteomes" id="UP000184480"/>
    </source>
</evidence>
<keyword evidence="2 3" id="KW-0808">Transferase</keyword>
<evidence type="ECO:0000256" key="1">
    <source>
        <dbReference type="ARBA" id="ARBA00022676"/>
    </source>
</evidence>
<dbReference type="Proteomes" id="UP000184480">
    <property type="component" value="Unassembled WGS sequence"/>
</dbReference>